<gene>
    <name evidence="4" type="ORF">METZ01_LOCUS189203</name>
</gene>
<proteinExistence type="inferred from homology"/>
<organism evidence="4">
    <name type="scientific">marine metagenome</name>
    <dbReference type="NCBI Taxonomy" id="408172"/>
    <lineage>
        <taxon>unclassified sequences</taxon>
        <taxon>metagenomes</taxon>
        <taxon>ecological metagenomes</taxon>
    </lineage>
</organism>
<evidence type="ECO:0000256" key="1">
    <source>
        <dbReference type="ARBA" id="ARBA00006678"/>
    </source>
</evidence>
<sequence length="108" mass="11941">MRPSGREPNQLRQITLETGVNKHAEGSCLARFGDTHVLCTATVEKRLPGWLKDLGHGWVTAEYGMLPRSTGERTAREASRGKQGGRTQEIQRLIGRSLRAATKLEMLG</sequence>
<dbReference type="InterPro" id="IPR050080">
    <property type="entry name" value="RNase_PH"/>
</dbReference>
<dbReference type="AlphaFoldDB" id="A0A382DDZ7"/>
<dbReference type="PANTHER" id="PTHR11953:SF0">
    <property type="entry name" value="EXOSOME COMPLEX COMPONENT RRP41"/>
    <property type="match status" value="1"/>
</dbReference>
<dbReference type="InterPro" id="IPR002381">
    <property type="entry name" value="RNase_PH_bac-type"/>
</dbReference>
<dbReference type="InterPro" id="IPR027408">
    <property type="entry name" value="PNPase/RNase_PH_dom_sf"/>
</dbReference>
<feature type="region of interest" description="Disordered" evidence="2">
    <location>
        <begin position="69"/>
        <end position="92"/>
    </location>
</feature>
<dbReference type="NCBIfam" id="TIGR01966">
    <property type="entry name" value="RNasePH"/>
    <property type="match status" value="1"/>
</dbReference>
<evidence type="ECO:0000256" key="2">
    <source>
        <dbReference type="SAM" id="MobiDB-lite"/>
    </source>
</evidence>
<evidence type="ECO:0000313" key="4">
    <source>
        <dbReference type="EMBL" id="SVB36349.1"/>
    </source>
</evidence>
<dbReference type="GO" id="GO:0000049">
    <property type="term" value="F:tRNA binding"/>
    <property type="evidence" value="ECO:0007669"/>
    <property type="project" value="InterPro"/>
</dbReference>
<feature type="non-terminal residue" evidence="4">
    <location>
        <position position="108"/>
    </location>
</feature>
<dbReference type="GO" id="GO:0016075">
    <property type="term" value="P:rRNA catabolic process"/>
    <property type="evidence" value="ECO:0007669"/>
    <property type="project" value="TreeGrafter"/>
</dbReference>
<accession>A0A382DDZ7</accession>
<feature type="domain" description="Exoribonuclease phosphorolytic" evidence="3">
    <location>
        <begin position="10"/>
        <end position="104"/>
    </location>
</feature>
<protein>
    <recommendedName>
        <fullName evidence="3">Exoribonuclease phosphorolytic domain-containing protein</fullName>
    </recommendedName>
</protein>
<dbReference type="GO" id="GO:0009022">
    <property type="term" value="F:tRNA nucleotidyltransferase activity"/>
    <property type="evidence" value="ECO:0007669"/>
    <property type="project" value="InterPro"/>
</dbReference>
<dbReference type="GO" id="GO:0008033">
    <property type="term" value="P:tRNA processing"/>
    <property type="evidence" value="ECO:0007669"/>
    <property type="project" value="InterPro"/>
</dbReference>
<reference evidence="4" key="1">
    <citation type="submission" date="2018-05" db="EMBL/GenBank/DDBJ databases">
        <authorList>
            <person name="Lanie J.A."/>
            <person name="Ng W.-L."/>
            <person name="Kazmierczak K.M."/>
            <person name="Andrzejewski T.M."/>
            <person name="Davidsen T.M."/>
            <person name="Wayne K.J."/>
            <person name="Tettelin H."/>
            <person name="Glass J.I."/>
            <person name="Rusch D."/>
            <person name="Podicherti R."/>
            <person name="Tsui H.-C.T."/>
            <person name="Winkler M.E."/>
        </authorList>
    </citation>
    <scope>NUCLEOTIDE SEQUENCE</scope>
</reference>
<dbReference type="Pfam" id="PF01138">
    <property type="entry name" value="RNase_PH"/>
    <property type="match status" value="1"/>
</dbReference>
<dbReference type="PANTHER" id="PTHR11953">
    <property type="entry name" value="EXOSOME COMPLEX COMPONENT"/>
    <property type="match status" value="1"/>
</dbReference>
<feature type="compositionally biased region" description="Basic and acidic residues" evidence="2">
    <location>
        <begin position="70"/>
        <end position="80"/>
    </location>
</feature>
<dbReference type="SUPFAM" id="SSF54211">
    <property type="entry name" value="Ribosomal protein S5 domain 2-like"/>
    <property type="match status" value="1"/>
</dbReference>
<dbReference type="InterPro" id="IPR001247">
    <property type="entry name" value="ExoRNase_PH_dom1"/>
</dbReference>
<dbReference type="EMBL" id="UINC01038808">
    <property type="protein sequence ID" value="SVB36349.1"/>
    <property type="molecule type" value="Genomic_DNA"/>
</dbReference>
<name>A0A382DDZ7_9ZZZZ</name>
<dbReference type="InterPro" id="IPR020568">
    <property type="entry name" value="Ribosomal_Su5_D2-typ_SF"/>
</dbReference>
<dbReference type="Gene3D" id="3.30.230.70">
    <property type="entry name" value="GHMP Kinase, N-terminal domain"/>
    <property type="match status" value="1"/>
</dbReference>
<comment type="similarity">
    <text evidence="1">Belongs to the RNase PH family.</text>
</comment>
<evidence type="ECO:0000259" key="3">
    <source>
        <dbReference type="Pfam" id="PF01138"/>
    </source>
</evidence>